<keyword evidence="2" id="KW-0547">Nucleotide-binding</keyword>
<dbReference type="InterPro" id="IPR027417">
    <property type="entry name" value="P-loop_NTPase"/>
</dbReference>
<dbReference type="CDD" id="cd18791">
    <property type="entry name" value="SF2_C_RHA"/>
    <property type="match status" value="1"/>
</dbReference>
<keyword evidence="3" id="KW-0378">Hydrolase</keyword>
<reference evidence="13 14" key="1">
    <citation type="journal article" date="2019" name="Nat. Plants">
        <title>Stout camphor tree genome fills gaps in understanding of flowering plant genome evolution.</title>
        <authorList>
            <person name="Chaw S.M."/>
            <person name="Liu Y.C."/>
            <person name="Wu Y.W."/>
            <person name="Wang H.Y."/>
            <person name="Lin C.I."/>
            <person name="Wu C.S."/>
            <person name="Ke H.M."/>
            <person name="Chang L.Y."/>
            <person name="Hsu C.Y."/>
            <person name="Yang H.T."/>
            <person name="Sudianto E."/>
            <person name="Hsu M.H."/>
            <person name="Wu K.P."/>
            <person name="Wang L.N."/>
            <person name="Leebens-Mack J.H."/>
            <person name="Tsai I.J."/>
        </authorList>
    </citation>
    <scope>NUCLEOTIDE SEQUENCE [LARGE SCALE GENOMIC DNA]</scope>
    <source>
        <strain evidence="14">cv. Chaw 1501</strain>
        <tissue evidence="13">Young leaves</tissue>
    </source>
</reference>
<feature type="compositionally biased region" description="Polar residues" evidence="9">
    <location>
        <begin position="230"/>
        <end position="240"/>
    </location>
</feature>
<dbReference type="GO" id="GO:0005524">
    <property type="term" value="F:ATP binding"/>
    <property type="evidence" value="ECO:0007669"/>
    <property type="project" value="UniProtKB-KW"/>
</dbReference>
<dbReference type="PANTHER" id="PTHR18934">
    <property type="entry name" value="ATP-DEPENDENT RNA HELICASE"/>
    <property type="match status" value="1"/>
</dbReference>
<comment type="catalytic activity">
    <reaction evidence="7">
        <text>ATP + H2O = ADP + phosphate + H(+)</text>
        <dbReference type="Rhea" id="RHEA:13065"/>
        <dbReference type="ChEBI" id="CHEBI:15377"/>
        <dbReference type="ChEBI" id="CHEBI:15378"/>
        <dbReference type="ChEBI" id="CHEBI:30616"/>
        <dbReference type="ChEBI" id="CHEBI:43474"/>
        <dbReference type="ChEBI" id="CHEBI:456216"/>
        <dbReference type="EC" id="3.6.4.13"/>
    </reaction>
</comment>
<dbReference type="FunFam" id="3.40.50.300:FF:000931">
    <property type="entry name" value="DExH-box ATP-dependent RNA helicase DExH1"/>
    <property type="match status" value="1"/>
</dbReference>
<evidence type="ECO:0000256" key="10">
    <source>
        <dbReference type="SAM" id="SignalP"/>
    </source>
</evidence>
<dbReference type="InterPro" id="IPR001650">
    <property type="entry name" value="Helicase_C-like"/>
</dbReference>
<keyword evidence="5" id="KW-0067">ATP-binding</keyword>
<feature type="chain" id="PRO_5018640332" description="RNA helicase" evidence="10">
    <location>
        <begin position="20"/>
        <end position="1047"/>
    </location>
</feature>
<evidence type="ECO:0000259" key="12">
    <source>
        <dbReference type="PROSITE" id="PS51194"/>
    </source>
</evidence>
<feature type="domain" description="Helicase C-terminal" evidence="12">
    <location>
        <begin position="537"/>
        <end position="711"/>
    </location>
</feature>
<evidence type="ECO:0000256" key="3">
    <source>
        <dbReference type="ARBA" id="ARBA00022801"/>
    </source>
</evidence>
<comment type="similarity">
    <text evidence="8">Belongs to the DExH box helicase family.</text>
</comment>
<evidence type="ECO:0000256" key="7">
    <source>
        <dbReference type="ARBA" id="ARBA00047984"/>
    </source>
</evidence>
<evidence type="ECO:0000256" key="6">
    <source>
        <dbReference type="ARBA" id="ARBA00022884"/>
    </source>
</evidence>
<evidence type="ECO:0000313" key="13">
    <source>
        <dbReference type="EMBL" id="RWR73842.1"/>
    </source>
</evidence>
<dbReference type="CDD" id="cd17917">
    <property type="entry name" value="DEXHc_RHA-like"/>
    <property type="match status" value="1"/>
</dbReference>
<dbReference type="GO" id="GO:0016787">
    <property type="term" value="F:hydrolase activity"/>
    <property type="evidence" value="ECO:0007669"/>
    <property type="project" value="UniProtKB-KW"/>
</dbReference>
<feature type="compositionally biased region" description="Basic and acidic residues" evidence="9">
    <location>
        <begin position="179"/>
        <end position="203"/>
    </location>
</feature>
<keyword evidence="10" id="KW-0732">Signal</keyword>
<feature type="compositionally biased region" description="Low complexity" evidence="9">
    <location>
        <begin position="218"/>
        <end position="229"/>
    </location>
</feature>
<evidence type="ECO:0000256" key="8">
    <source>
        <dbReference type="ARBA" id="ARBA00060772"/>
    </source>
</evidence>
<dbReference type="STRING" id="337451.A0A3S3PVW4"/>
<dbReference type="GO" id="GO:0003723">
    <property type="term" value="F:RNA binding"/>
    <property type="evidence" value="ECO:0007669"/>
    <property type="project" value="UniProtKB-KW"/>
</dbReference>
<dbReference type="InterPro" id="IPR007502">
    <property type="entry name" value="Helicase-assoc_dom"/>
</dbReference>
<dbReference type="EC" id="3.6.4.13" evidence="1"/>
<dbReference type="FunFam" id="3.40.50.300:FF:000526">
    <property type="entry name" value="DExH-box ATP-dependent RNA helicase DExH3"/>
    <property type="match status" value="1"/>
</dbReference>
<keyword evidence="14" id="KW-1185">Reference proteome</keyword>
<feature type="region of interest" description="Disordered" evidence="9">
    <location>
        <begin position="179"/>
        <end position="242"/>
    </location>
</feature>
<dbReference type="SUPFAM" id="SSF52540">
    <property type="entry name" value="P-loop containing nucleoside triphosphate hydrolases"/>
    <property type="match status" value="1"/>
</dbReference>
<evidence type="ECO:0000256" key="1">
    <source>
        <dbReference type="ARBA" id="ARBA00012552"/>
    </source>
</evidence>
<dbReference type="Pfam" id="PF04408">
    <property type="entry name" value="WHD_HA2"/>
    <property type="match status" value="1"/>
</dbReference>
<dbReference type="OrthoDB" id="5600252at2759"/>
<dbReference type="Pfam" id="PF21010">
    <property type="entry name" value="HA2_C"/>
    <property type="match status" value="1"/>
</dbReference>
<dbReference type="Pfam" id="PF00271">
    <property type="entry name" value="Helicase_C"/>
    <property type="match status" value="1"/>
</dbReference>
<evidence type="ECO:0000256" key="2">
    <source>
        <dbReference type="ARBA" id="ARBA00022741"/>
    </source>
</evidence>
<dbReference type="AlphaFoldDB" id="A0A3S3PVW4"/>
<dbReference type="InterPro" id="IPR002464">
    <property type="entry name" value="DNA/RNA_helicase_DEAH_CS"/>
</dbReference>
<feature type="domain" description="Helicase ATP-binding" evidence="11">
    <location>
        <begin position="286"/>
        <end position="453"/>
    </location>
</feature>
<proteinExistence type="inferred from homology"/>
<feature type="signal peptide" evidence="10">
    <location>
        <begin position="1"/>
        <end position="19"/>
    </location>
</feature>
<dbReference type="SMART" id="SM00487">
    <property type="entry name" value="DEXDc"/>
    <property type="match status" value="1"/>
</dbReference>
<feature type="region of interest" description="Disordered" evidence="9">
    <location>
        <begin position="48"/>
        <end position="91"/>
    </location>
</feature>
<dbReference type="GO" id="GO:0005634">
    <property type="term" value="C:nucleus"/>
    <property type="evidence" value="ECO:0007669"/>
    <property type="project" value="TreeGrafter"/>
</dbReference>
<dbReference type="Gene3D" id="3.40.50.300">
    <property type="entry name" value="P-loop containing nucleotide triphosphate hydrolases"/>
    <property type="match status" value="2"/>
</dbReference>
<dbReference type="InterPro" id="IPR048333">
    <property type="entry name" value="HA2_WH"/>
</dbReference>
<dbReference type="Pfam" id="PF00270">
    <property type="entry name" value="DEAD"/>
    <property type="match status" value="1"/>
</dbReference>
<dbReference type="Pfam" id="PF26026">
    <property type="entry name" value="RNA_hel_CTD"/>
    <property type="match status" value="1"/>
</dbReference>
<dbReference type="SMART" id="SM00847">
    <property type="entry name" value="HA2"/>
    <property type="match status" value="1"/>
</dbReference>
<protein>
    <recommendedName>
        <fullName evidence="1">RNA helicase</fullName>
        <ecNumber evidence="1">3.6.4.13</ecNumber>
    </recommendedName>
</protein>
<dbReference type="Pfam" id="PF07717">
    <property type="entry name" value="OB_NTP_bind"/>
    <property type="match status" value="1"/>
</dbReference>
<name>A0A3S3PVW4_9MAGN</name>
<dbReference type="Gene3D" id="1.20.120.1080">
    <property type="match status" value="1"/>
</dbReference>
<evidence type="ECO:0000259" key="11">
    <source>
        <dbReference type="PROSITE" id="PS51192"/>
    </source>
</evidence>
<dbReference type="Proteomes" id="UP000283530">
    <property type="component" value="Unassembled WGS sequence"/>
</dbReference>
<organism evidence="13 14">
    <name type="scientific">Cinnamomum micranthum f. kanehirae</name>
    <dbReference type="NCBI Taxonomy" id="337451"/>
    <lineage>
        <taxon>Eukaryota</taxon>
        <taxon>Viridiplantae</taxon>
        <taxon>Streptophyta</taxon>
        <taxon>Embryophyta</taxon>
        <taxon>Tracheophyta</taxon>
        <taxon>Spermatophyta</taxon>
        <taxon>Magnoliopsida</taxon>
        <taxon>Magnoliidae</taxon>
        <taxon>Laurales</taxon>
        <taxon>Lauraceae</taxon>
        <taxon>Cinnamomum</taxon>
    </lineage>
</organism>
<dbReference type="PROSITE" id="PS51194">
    <property type="entry name" value="HELICASE_CTER"/>
    <property type="match status" value="1"/>
</dbReference>
<evidence type="ECO:0000256" key="9">
    <source>
        <dbReference type="SAM" id="MobiDB-lite"/>
    </source>
</evidence>
<dbReference type="PROSITE" id="PS51192">
    <property type="entry name" value="HELICASE_ATP_BIND_1"/>
    <property type="match status" value="1"/>
</dbReference>
<keyword evidence="6" id="KW-0694">RNA-binding</keyword>
<dbReference type="InterPro" id="IPR011545">
    <property type="entry name" value="DEAD/DEAH_box_helicase_dom"/>
</dbReference>
<dbReference type="SMART" id="SM00490">
    <property type="entry name" value="HELICc"/>
    <property type="match status" value="1"/>
</dbReference>
<sequence length="1047" mass="117226">MSLFSSLASLGLSCSSSSGFGLGIGICWSRKGKHLVLPFGSRFQSLNAMSGRGPQRNSNFRGGGNFRGRGGGRGGGGRGRGRGGGGERGEQRWWDPVWRAERLRQQAAEIEILDENEWWNKMQQMQVEGQQELIVRRNYGREGQQTLADMAHQLGLYFHAYNKGKTLVVSKVPLPNYRADLDEQHGSNQKEIRMSMETERRVENLLSSSRGTLPAHDSVGGSSQSGKQSIPTETTKSSSILEDDAAKEKYSIELRDRHQKMKAKCSKAMQSFREQLPAYKVKADFLKAVADNQVLVVSGETGSGKTTQLPQFILDEEISNLRGAECNIICTQPRRISAISVAARVSSERGEELGESVGYQIRLEAKRSTQTRLLFCTTGVLLRQLIQEPNLTGVSHLIVDEIHERGMNEDFLIIILRDLLPRRPDLRIILMSATINANLFSQYFGNAPVIHIPGSTFPVAEVFLEDLLMKTCYTIKPEFDDLQVKSRRRRYVQTDAKKDPLVDLFEEIDIHSHYKSYSQSTRCSLEAWDGSKLDLGLVEATIEYICRHEKDGAILVFLTGWDEISKLLEKIKGNNFLGNSSKFLVLPLHGSMPTVNQREIFDRPPNNIRKIVLATNIAESSITIDDVVHVLDCGKAKETSYDALNKLACLLPSWISKASAHQRRGRAGRVQPGICYRLYPKIIHDAMPQYQLPEILRTPLQELCLNIKSLRLGTIASFLAKALEPPDPLSVQNAIELLKTIGALDDMEQLTPLGRHLCTIPLDPNIGKMLLMGCIFQCLDPALTIASALAHRDPFVLPINKKEEADAVKRSFAGDSCSDHIALLKAFEAWKDAKRNGRERSFCWENFLSPVTLQMMEDMRNQFRDLLSDIGFVNKTRGAKAYNHYSDDLEVVCAILCAGLYPNVVQCKRKGKRTALYSKDVGKVDIHPSSVNAGVHIFPLQFMVYSEKVKTTSIYIRDSTNISDYALLLFGGSLLPCKTGEEGIEMLGGYLHFSASKRVLQLIKNLREELDRLLRRKIEEPEFDLPAEGKQVVAAAVELLHSQNVRY</sequence>
<evidence type="ECO:0000256" key="5">
    <source>
        <dbReference type="ARBA" id="ARBA00022840"/>
    </source>
</evidence>
<dbReference type="PANTHER" id="PTHR18934:SF237">
    <property type="entry name" value="ATP-DEPENDENT DNA_RNA HELICASE DHX36"/>
    <property type="match status" value="1"/>
</dbReference>
<comment type="caution">
    <text evidence="13">The sequence shown here is derived from an EMBL/GenBank/DDBJ whole genome shotgun (WGS) entry which is preliminary data.</text>
</comment>
<dbReference type="GO" id="GO:0003724">
    <property type="term" value="F:RNA helicase activity"/>
    <property type="evidence" value="ECO:0007669"/>
    <property type="project" value="UniProtKB-EC"/>
</dbReference>
<dbReference type="InterPro" id="IPR059023">
    <property type="entry name" value="RNA_hel_CTD"/>
</dbReference>
<evidence type="ECO:0000313" key="14">
    <source>
        <dbReference type="Proteomes" id="UP000283530"/>
    </source>
</evidence>
<evidence type="ECO:0000256" key="4">
    <source>
        <dbReference type="ARBA" id="ARBA00022806"/>
    </source>
</evidence>
<dbReference type="EMBL" id="QPKB01000001">
    <property type="protein sequence ID" value="RWR73842.1"/>
    <property type="molecule type" value="Genomic_DNA"/>
</dbReference>
<dbReference type="PROSITE" id="PS00690">
    <property type="entry name" value="DEAH_ATP_HELICASE"/>
    <property type="match status" value="1"/>
</dbReference>
<dbReference type="FunFam" id="1.20.120.1080:FF:000002">
    <property type="entry name" value="Putative ATP-dependent RNA helicase DHX36"/>
    <property type="match status" value="1"/>
</dbReference>
<accession>A0A3S3PVW4</accession>
<feature type="compositionally biased region" description="Gly residues" evidence="9">
    <location>
        <begin position="61"/>
        <end position="84"/>
    </location>
</feature>
<dbReference type="InterPro" id="IPR014001">
    <property type="entry name" value="Helicase_ATP-bd"/>
</dbReference>
<keyword evidence="4 13" id="KW-0347">Helicase</keyword>
<gene>
    <name evidence="13" type="ORF">CKAN_00214800</name>
</gene>
<dbReference type="InterPro" id="IPR011709">
    <property type="entry name" value="DEAD-box_helicase_OB_fold"/>
</dbReference>